<feature type="domain" description="EAL" evidence="1">
    <location>
        <begin position="1"/>
        <end position="56"/>
    </location>
</feature>
<organism evidence="2">
    <name type="scientific">mine drainage metagenome</name>
    <dbReference type="NCBI Taxonomy" id="410659"/>
    <lineage>
        <taxon>unclassified sequences</taxon>
        <taxon>metagenomes</taxon>
        <taxon>ecological metagenomes</taxon>
    </lineage>
</organism>
<dbReference type="AlphaFoldDB" id="T1A5X1"/>
<comment type="caution">
    <text evidence="2">The sequence shown here is derived from an EMBL/GenBank/DDBJ whole genome shotgun (WGS) entry which is preliminary data.</text>
</comment>
<dbReference type="SUPFAM" id="SSF141868">
    <property type="entry name" value="EAL domain-like"/>
    <property type="match status" value="1"/>
</dbReference>
<evidence type="ECO:0000259" key="1">
    <source>
        <dbReference type="PROSITE" id="PS50883"/>
    </source>
</evidence>
<feature type="non-terminal residue" evidence="2">
    <location>
        <position position="1"/>
    </location>
</feature>
<dbReference type="Gene3D" id="3.20.20.450">
    <property type="entry name" value="EAL domain"/>
    <property type="match status" value="1"/>
</dbReference>
<dbReference type="EMBL" id="AUZX01009266">
    <property type="protein sequence ID" value="EQD52362.1"/>
    <property type="molecule type" value="Genomic_DNA"/>
</dbReference>
<dbReference type="Pfam" id="PF00563">
    <property type="entry name" value="EAL"/>
    <property type="match status" value="1"/>
</dbReference>
<sequence>TENQRRVREIVQQAQARGKETVAEWVEDVNSVSLLFAAGVSYVQGNFQHEPERLAS</sequence>
<reference evidence="2" key="2">
    <citation type="journal article" date="2014" name="ISME J.">
        <title>Microbial stratification in low pH oxic and suboxic macroscopic growths along an acid mine drainage.</title>
        <authorList>
            <person name="Mendez-Garcia C."/>
            <person name="Mesa V."/>
            <person name="Sprenger R.R."/>
            <person name="Richter M."/>
            <person name="Diez M.S."/>
            <person name="Solano J."/>
            <person name="Bargiela R."/>
            <person name="Golyshina O.V."/>
            <person name="Manteca A."/>
            <person name="Ramos J.L."/>
            <person name="Gallego J.R."/>
            <person name="Llorente I."/>
            <person name="Martins Dos Santos V.A."/>
            <person name="Jensen O.N."/>
            <person name="Pelaez A.I."/>
            <person name="Sanchez J."/>
            <person name="Ferrer M."/>
        </authorList>
    </citation>
    <scope>NUCLEOTIDE SEQUENCE</scope>
</reference>
<name>T1A5X1_9ZZZZ</name>
<protein>
    <submittedName>
        <fullName evidence="2">Diguanylate phosphodiesterase, predicted domain protein</fullName>
    </submittedName>
</protein>
<dbReference type="InterPro" id="IPR001633">
    <property type="entry name" value="EAL_dom"/>
</dbReference>
<gene>
    <name evidence="2" type="ORF">B1A_12720</name>
</gene>
<dbReference type="PROSITE" id="PS50883">
    <property type="entry name" value="EAL"/>
    <property type="match status" value="1"/>
</dbReference>
<accession>T1A5X1</accession>
<evidence type="ECO:0000313" key="2">
    <source>
        <dbReference type="EMBL" id="EQD52362.1"/>
    </source>
</evidence>
<dbReference type="InterPro" id="IPR035919">
    <property type="entry name" value="EAL_sf"/>
</dbReference>
<proteinExistence type="predicted"/>
<reference evidence="2" key="1">
    <citation type="submission" date="2013-08" db="EMBL/GenBank/DDBJ databases">
        <authorList>
            <person name="Mendez C."/>
            <person name="Richter M."/>
            <person name="Ferrer M."/>
            <person name="Sanchez J."/>
        </authorList>
    </citation>
    <scope>NUCLEOTIDE SEQUENCE</scope>
</reference>